<proteinExistence type="inferred from homology"/>
<keyword evidence="6" id="KW-0804">Transcription</keyword>
<evidence type="ECO:0000256" key="1">
    <source>
        <dbReference type="ARBA" id="ARBA00009437"/>
    </source>
</evidence>
<dbReference type="SUPFAM" id="SSF46785">
    <property type="entry name" value="Winged helix' DNA-binding domain"/>
    <property type="match status" value="1"/>
</dbReference>
<keyword evidence="2" id="KW-0536">Nodulation</keyword>
<dbReference type="InterPro" id="IPR037402">
    <property type="entry name" value="YidZ_PBP2"/>
</dbReference>
<evidence type="ECO:0000256" key="3">
    <source>
        <dbReference type="ARBA" id="ARBA00023015"/>
    </source>
</evidence>
<evidence type="ECO:0000259" key="7">
    <source>
        <dbReference type="PROSITE" id="PS50931"/>
    </source>
</evidence>
<dbReference type="EMBL" id="JBAMYC010000008">
    <property type="protein sequence ID" value="MEI1249333.1"/>
    <property type="molecule type" value="Genomic_DNA"/>
</dbReference>
<protein>
    <submittedName>
        <fullName evidence="8">LysR family transcriptional regulator</fullName>
    </submittedName>
</protein>
<dbReference type="InterPro" id="IPR036388">
    <property type="entry name" value="WH-like_DNA-bd_sf"/>
</dbReference>
<evidence type="ECO:0000313" key="9">
    <source>
        <dbReference type="Proteomes" id="UP001531129"/>
    </source>
</evidence>
<dbReference type="InterPro" id="IPR000847">
    <property type="entry name" value="LysR_HTH_N"/>
</dbReference>
<sequence length="342" mass="37112">MLNQIDLSRIDLNLLVLFETVMEEGHVGRSGQRLNLSPSAISHGLGRLRMLLGDPLFLKTPKGVVPTDRAEELAAPIADILARVRSVVATAQPFDPARSQRRFTIGAPDGVSSVFLPPLLGLLAKSAPGIAISIRQLLPRQGEPSPDLAWRDALAALEARDMDIAIIPQAEFPVRFASLLLYEEDFVIAARQGHPLLTDPTLANYCAAQHLVVSHLGDTHGFVDNVLASHGCSRRVALTVPYFMFALAVLAETDFISALPRRFVEMHAARFGIVSVNPPLPLGRFAINATAPKAAMRDEGVAWLVRLLQASMDNAIDKTRARSGGRRALRKAGARAADILRR</sequence>
<dbReference type="Pfam" id="PF03466">
    <property type="entry name" value="LysR_substrate"/>
    <property type="match status" value="1"/>
</dbReference>
<dbReference type="SUPFAM" id="SSF53850">
    <property type="entry name" value="Periplasmic binding protein-like II"/>
    <property type="match status" value="1"/>
</dbReference>
<dbReference type="CDD" id="cd08417">
    <property type="entry name" value="PBP2_Nitroaromatics_like"/>
    <property type="match status" value="1"/>
</dbReference>
<accession>A0ABU8CKB4</accession>
<gene>
    <name evidence="8" type="ORF">V8Q02_15210</name>
</gene>
<evidence type="ECO:0000256" key="5">
    <source>
        <dbReference type="ARBA" id="ARBA00023159"/>
    </source>
</evidence>
<dbReference type="Gene3D" id="3.40.190.10">
    <property type="entry name" value="Periplasmic binding protein-like II"/>
    <property type="match status" value="2"/>
</dbReference>
<dbReference type="InterPro" id="IPR005119">
    <property type="entry name" value="LysR_subst-bd"/>
</dbReference>
<dbReference type="InterPro" id="IPR036390">
    <property type="entry name" value="WH_DNA-bd_sf"/>
</dbReference>
<dbReference type="Pfam" id="PF00126">
    <property type="entry name" value="HTH_1"/>
    <property type="match status" value="1"/>
</dbReference>
<dbReference type="RefSeq" id="WP_335913425.1">
    <property type="nucleotide sequence ID" value="NZ_JBAMYB010000008.1"/>
</dbReference>
<keyword evidence="3" id="KW-0805">Transcription regulation</keyword>
<evidence type="ECO:0000256" key="2">
    <source>
        <dbReference type="ARBA" id="ARBA00022458"/>
    </source>
</evidence>
<evidence type="ECO:0000256" key="6">
    <source>
        <dbReference type="ARBA" id="ARBA00023163"/>
    </source>
</evidence>
<feature type="domain" description="HTH lysR-type" evidence="7">
    <location>
        <begin position="10"/>
        <end position="67"/>
    </location>
</feature>
<keyword evidence="9" id="KW-1185">Reference proteome</keyword>
<keyword evidence="5" id="KW-0010">Activator</keyword>
<comment type="similarity">
    <text evidence="1">Belongs to the LysR transcriptional regulatory family.</text>
</comment>
<dbReference type="PANTHER" id="PTHR30118">
    <property type="entry name" value="HTH-TYPE TRANSCRIPTIONAL REGULATOR LEUO-RELATED"/>
    <property type="match status" value="1"/>
</dbReference>
<evidence type="ECO:0000256" key="4">
    <source>
        <dbReference type="ARBA" id="ARBA00023125"/>
    </source>
</evidence>
<evidence type="ECO:0000313" key="8">
    <source>
        <dbReference type="EMBL" id="MEI1249333.1"/>
    </source>
</evidence>
<name>A0ABU8CKB4_9HYPH</name>
<organism evidence="8 9">
    <name type="scientific">Rhizobium aouanii</name>
    <dbReference type="NCBI Taxonomy" id="3118145"/>
    <lineage>
        <taxon>Bacteria</taxon>
        <taxon>Pseudomonadati</taxon>
        <taxon>Pseudomonadota</taxon>
        <taxon>Alphaproteobacteria</taxon>
        <taxon>Hyphomicrobiales</taxon>
        <taxon>Rhizobiaceae</taxon>
        <taxon>Rhizobium/Agrobacterium group</taxon>
        <taxon>Rhizobium</taxon>
    </lineage>
</organism>
<comment type="caution">
    <text evidence="8">The sequence shown here is derived from an EMBL/GenBank/DDBJ whole genome shotgun (WGS) entry which is preliminary data.</text>
</comment>
<dbReference type="InterPro" id="IPR050389">
    <property type="entry name" value="LysR-type_TF"/>
</dbReference>
<reference evidence="8 9" key="1">
    <citation type="submission" date="2024-01" db="EMBL/GenBank/DDBJ databases">
        <title>Draft genome sequences of three bacterial strains isolated from Acacia saligna represent a potential new species within the genus Rhizobium.</title>
        <authorList>
            <person name="Tambong J.T."/>
            <person name="Mnasri B."/>
        </authorList>
    </citation>
    <scope>NUCLEOTIDE SEQUENCE [LARGE SCALE GENOMIC DNA]</scope>
    <source>
        <strain evidence="8 9">1AS12I</strain>
    </source>
</reference>
<keyword evidence="4" id="KW-0238">DNA-binding</keyword>
<dbReference type="Gene3D" id="1.10.10.10">
    <property type="entry name" value="Winged helix-like DNA-binding domain superfamily/Winged helix DNA-binding domain"/>
    <property type="match status" value="1"/>
</dbReference>
<dbReference type="Proteomes" id="UP001531129">
    <property type="component" value="Unassembled WGS sequence"/>
</dbReference>
<dbReference type="PANTHER" id="PTHR30118:SF15">
    <property type="entry name" value="TRANSCRIPTIONAL REGULATORY PROTEIN"/>
    <property type="match status" value="1"/>
</dbReference>
<dbReference type="PROSITE" id="PS50931">
    <property type="entry name" value="HTH_LYSR"/>
    <property type="match status" value="1"/>
</dbReference>